<evidence type="ECO:0000313" key="2">
    <source>
        <dbReference type="Proteomes" id="UP001065298"/>
    </source>
</evidence>
<gene>
    <name evidence="1" type="ORF">NCS57_00948900</name>
</gene>
<accession>A0ACC0QT78</accession>
<name>A0ACC0QT78_9HYPO</name>
<keyword evidence="2" id="KW-1185">Reference proteome</keyword>
<comment type="caution">
    <text evidence="1">The sequence shown here is derived from an EMBL/GenBank/DDBJ whole genome shotgun (WGS) entry which is preliminary data.</text>
</comment>
<protein>
    <submittedName>
        <fullName evidence="1">C2H2-type domain-containing protein</fullName>
    </submittedName>
</protein>
<reference evidence="1" key="1">
    <citation type="submission" date="2022-06" db="EMBL/GenBank/DDBJ databases">
        <title>Fusarium solani species complex genomes reveal bases of compartmentalisation and animal pathogenesis.</title>
        <authorList>
            <person name="Tsai I.J."/>
        </authorList>
    </citation>
    <scope>NUCLEOTIDE SEQUENCE</scope>
    <source>
        <strain evidence="1">Fu6.1</strain>
    </source>
</reference>
<dbReference type="EMBL" id="CM046509">
    <property type="protein sequence ID" value="KAI8663478.1"/>
    <property type="molecule type" value="Genomic_DNA"/>
</dbReference>
<evidence type="ECO:0000313" key="1">
    <source>
        <dbReference type="EMBL" id="KAI8663478.1"/>
    </source>
</evidence>
<proteinExistence type="predicted"/>
<dbReference type="Proteomes" id="UP001065298">
    <property type="component" value="Chromosome 7"/>
</dbReference>
<sequence length="269" mass="30640">MNEIYQERECTCLARFRSDDDLNDHIEEYRSRERYHFIEAERCRTHARASDDDDQGVPGNGPYNKGGESAFETLIHPRKSRVCPHPLCHRQPPYGSRLSLRRHFLCHVEIDEVCVGCRESFTLANQFVRHIELRNDEQHNNLCKRKATYIRDTCQDLRDLADKDLEAWEKGSKRPLASLGPRPSRRPKLDRPDVTHSFPIQNANGAPYHAQLDTSLMSISDGLVDSTIPQIPCDSMDGTTGALAPIFLAVNYPQFNGGDQGSETVAYQE</sequence>
<organism evidence="1 2">
    <name type="scientific">Fusarium keratoplasticum</name>
    <dbReference type="NCBI Taxonomy" id="1328300"/>
    <lineage>
        <taxon>Eukaryota</taxon>
        <taxon>Fungi</taxon>
        <taxon>Dikarya</taxon>
        <taxon>Ascomycota</taxon>
        <taxon>Pezizomycotina</taxon>
        <taxon>Sordariomycetes</taxon>
        <taxon>Hypocreomycetidae</taxon>
        <taxon>Hypocreales</taxon>
        <taxon>Nectriaceae</taxon>
        <taxon>Fusarium</taxon>
        <taxon>Fusarium solani species complex</taxon>
    </lineage>
</organism>